<keyword evidence="2" id="KW-1133">Transmembrane helix</keyword>
<keyword evidence="2" id="KW-0472">Membrane</keyword>
<evidence type="ECO:0000313" key="4">
    <source>
        <dbReference type="Proteomes" id="UP001321861"/>
    </source>
</evidence>
<dbReference type="EMBL" id="AP026802">
    <property type="protein sequence ID" value="BDR59354.1"/>
    <property type="molecule type" value="Genomic_DNA"/>
</dbReference>
<keyword evidence="3" id="KW-0808">Transferase</keyword>
<dbReference type="KEGG" id="xap:XA3_17950"/>
<evidence type="ECO:0000256" key="1">
    <source>
        <dbReference type="SAM" id="MobiDB-lite"/>
    </source>
</evidence>
<evidence type="ECO:0000313" key="3">
    <source>
        <dbReference type="EMBL" id="BDR59354.1"/>
    </source>
</evidence>
<dbReference type="AlphaFoldDB" id="A0AAU9CZD0"/>
<keyword evidence="3" id="KW-0012">Acyltransferase</keyword>
<protein>
    <submittedName>
        <fullName evidence="3">Acyltransferase</fullName>
    </submittedName>
</protein>
<proteinExistence type="predicted"/>
<dbReference type="Pfam" id="PF06028">
    <property type="entry name" value="DUF915"/>
    <property type="match status" value="1"/>
</dbReference>
<organism evidence="3 4">
    <name type="scientific">Xylocopilactobacillus apicola</name>
    <dbReference type="NCBI Taxonomy" id="2932184"/>
    <lineage>
        <taxon>Bacteria</taxon>
        <taxon>Bacillati</taxon>
        <taxon>Bacillota</taxon>
        <taxon>Bacilli</taxon>
        <taxon>Lactobacillales</taxon>
        <taxon>Lactobacillaceae</taxon>
        <taxon>Xylocopilactobacillus</taxon>
    </lineage>
</organism>
<feature type="transmembrane region" description="Helical" evidence="2">
    <location>
        <begin position="6"/>
        <end position="28"/>
    </location>
</feature>
<dbReference type="RefSeq" id="WP_317635155.1">
    <property type="nucleotide sequence ID" value="NZ_AP026802.1"/>
</dbReference>
<dbReference type="Proteomes" id="UP001321861">
    <property type="component" value="Chromosome"/>
</dbReference>
<dbReference type="InterPro" id="IPR029058">
    <property type="entry name" value="AB_hydrolase_fold"/>
</dbReference>
<accession>A0AAU9CZD0</accession>
<feature type="region of interest" description="Disordered" evidence="1">
    <location>
        <begin position="272"/>
        <end position="291"/>
    </location>
</feature>
<dbReference type="InterPro" id="IPR010315">
    <property type="entry name" value="DUF915_hydro-like"/>
</dbReference>
<reference evidence="3 4" key="1">
    <citation type="journal article" date="2023" name="Microbiol. Spectr.">
        <title>Symbiosis of Carpenter Bees with Uncharacterized Lactic Acid Bacteria Showing NAD Auxotrophy.</title>
        <authorList>
            <person name="Kawasaki S."/>
            <person name="Ozawa K."/>
            <person name="Mori T."/>
            <person name="Yamamoto A."/>
            <person name="Ito M."/>
            <person name="Ohkuma M."/>
            <person name="Sakamoto M."/>
            <person name="Matsutani M."/>
        </authorList>
    </citation>
    <scope>NUCLEOTIDE SEQUENCE [LARGE SCALE GENOMIC DNA]</scope>
    <source>
        <strain evidence="3 4">XA3</strain>
    </source>
</reference>
<gene>
    <name evidence="3" type="ORF">XA3_17950</name>
</gene>
<sequence length="291" mass="33103">MKTIKYIGIFFGTLIIFLGMAIPSYNWMRSNVSSARDIHNSRLSPVIFIPGSDASVDRFDKLFEEFNSQTNKHSIIKITVKKNDNLVVSGKLSPRDLQPFFVVGFENNADGYNNIKKQARWFSLAMKYLRSHYFFNNFSGVGHSNGGLIYTTYLEKYFNENNLDIKSLVTIGTPYNFSETDVEKRTQMLDNMVEDRKSLPKNLIVYSIAGTKNYTDDGIVPSQSVEAGKFIFQDQVKNYTLITVTGNNSDHSDLVRNPQVVQIIRSNTLMNNLRQQNPGDGFPTGQKTEKQ</sequence>
<name>A0AAU9CZD0_9LACO</name>
<dbReference type="GO" id="GO:0016746">
    <property type="term" value="F:acyltransferase activity"/>
    <property type="evidence" value="ECO:0007669"/>
    <property type="project" value="UniProtKB-KW"/>
</dbReference>
<dbReference type="SUPFAM" id="SSF53474">
    <property type="entry name" value="alpha/beta-Hydrolases"/>
    <property type="match status" value="1"/>
</dbReference>
<keyword evidence="4" id="KW-1185">Reference proteome</keyword>
<evidence type="ECO:0000256" key="2">
    <source>
        <dbReference type="SAM" id="Phobius"/>
    </source>
</evidence>
<dbReference type="Gene3D" id="3.40.50.1820">
    <property type="entry name" value="alpha/beta hydrolase"/>
    <property type="match status" value="1"/>
</dbReference>
<keyword evidence="2" id="KW-0812">Transmembrane</keyword>